<dbReference type="HOGENOM" id="CLU_929257_0_0_1"/>
<sequence length="284" mass="31159">MICLLFSGRADELSEELGALLAIADSEVDNSILSKARNDPNIIAPIVGNRKVSPVCDDNTFIKMAKVGRDLRKEFGKKVPLSVTYPGIVDGKEYIIASVNLTEGTPVHNIPAEYKGFPLVKNQDKDEYLLTVKHGVGDVDDSVIQPGKGTLDDHCARVKYSDLNIDDSEMLVDYAFCMIDEYCDSTSNKACGTEVVINSVESILDHKSEDQFIYVYKVGRESGHTKGRMIPVLEPVVITELFEKAKRANGLLVYGIDGKFGDRGDSGAQSTMKLVPYGNLRGYP</sequence>
<proteinExistence type="predicted"/>
<dbReference type="OrthoDB" id="2323217at2759"/>
<dbReference type="AlphaFoldDB" id="A0A015KIM8"/>
<protein>
    <submittedName>
        <fullName evidence="1">Uncharacterized protein</fullName>
    </submittedName>
</protein>
<keyword evidence="2" id="KW-1185">Reference proteome</keyword>
<comment type="caution">
    <text evidence="1">The sequence shown here is derived from an EMBL/GenBank/DDBJ whole genome shotgun (WGS) entry which is preliminary data.</text>
</comment>
<dbReference type="EMBL" id="JEMT01017780">
    <property type="protein sequence ID" value="EXX67409.1"/>
    <property type="molecule type" value="Genomic_DNA"/>
</dbReference>
<reference evidence="1 2" key="1">
    <citation type="submission" date="2014-02" db="EMBL/GenBank/DDBJ databases">
        <title>Single nucleus genome sequencing reveals high similarity among nuclei of an endomycorrhizal fungus.</title>
        <authorList>
            <person name="Lin K."/>
            <person name="Geurts R."/>
            <person name="Zhang Z."/>
            <person name="Limpens E."/>
            <person name="Saunders D.G."/>
            <person name="Mu D."/>
            <person name="Pang E."/>
            <person name="Cao H."/>
            <person name="Cha H."/>
            <person name="Lin T."/>
            <person name="Zhou Q."/>
            <person name="Shang Y."/>
            <person name="Li Y."/>
            <person name="Ivanov S."/>
            <person name="Sharma T."/>
            <person name="Velzen R.V."/>
            <person name="Ruijter N.D."/>
            <person name="Aanen D.K."/>
            <person name="Win J."/>
            <person name="Kamoun S."/>
            <person name="Bisseling T."/>
            <person name="Huang S."/>
        </authorList>
    </citation>
    <scope>NUCLEOTIDE SEQUENCE [LARGE SCALE GENOMIC DNA]</scope>
    <source>
        <strain evidence="2">DAOM197198w</strain>
    </source>
</reference>
<organism evidence="1 2">
    <name type="scientific">Rhizophagus irregularis (strain DAOM 197198w)</name>
    <name type="common">Glomus intraradices</name>
    <dbReference type="NCBI Taxonomy" id="1432141"/>
    <lineage>
        <taxon>Eukaryota</taxon>
        <taxon>Fungi</taxon>
        <taxon>Fungi incertae sedis</taxon>
        <taxon>Mucoromycota</taxon>
        <taxon>Glomeromycotina</taxon>
        <taxon>Glomeromycetes</taxon>
        <taxon>Glomerales</taxon>
        <taxon>Glomeraceae</taxon>
        <taxon>Rhizophagus</taxon>
    </lineage>
</organism>
<gene>
    <name evidence="1" type="ORF">RirG_114660</name>
</gene>
<name>A0A015KIM8_RHIIW</name>
<dbReference type="Proteomes" id="UP000022910">
    <property type="component" value="Unassembled WGS sequence"/>
</dbReference>
<accession>A0A015KIM8</accession>
<evidence type="ECO:0000313" key="1">
    <source>
        <dbReference type="EMBL" id="EXX67409.1"/>
    </source>
</evidence>
<evidence type="ECO:0000313" key="2">
    <source>
        <dbReference type="Proteomes" id="UP000022910"/>
    </source>
</evidence>